<dbReference type="PANTHER" id="PTHR11358">
    <property type="entry name" value="ARGINASE/AGMATINASE"/>
    <property type="match status" value="1"/>
</dbReference>
<dbReference type="NCBIfam" id="TIGR01230">
    <property type="entry name" value="agmatinase"/>
    <property type="match status" value="1"/>
</dbReference>
<dbReference type="EC" id="3.5.3.11" evidence="6"/>
<feature type="binding site" evidence="4">
    <location>
        <position position="219"/>
    </location>
    <ligand>
        <name>Mn(2+)</name>
        <dbReference type="ChEBI" id="CHEBI:29035"/>
        <label>1</label>
    </ligand>
</feature>
<dbReference type="PROSITE" id="PS51409">
    <property type="entry name" value="ARGINASE_2"/>
    <property type="match status" value="1"/>
</dbReference>
<evidence type="ECO:0000256" key="4">
    <source>
        <dbReference type="PIRSR" id="PIRSR036979-1"/>
    </source>
</evidence>
<feature type="binding site" evidence="4">
    <location>
        <position position="131"/>
    </location>
    <ligand>
        <name>Mn(2+)</name>
        <dbReference type="ChEBI" id="CHEBI:29035"/>
        <label>1</label>
    </ligand>
</feature>
<dbReference type="Gene3D" id="3.40.800.10">
    <property type="entry name" value="Ureohydrolase domain"/>
    <property type="match status" value="1"/>
</dbReference>
<dbReference type="GO" id="GO:0033389">
    <property type="term" value="P:putrescine biosynthetic process from arginine, via agmatine"/>
    <property type="evidence" value="ECO:0007669"/>
    <property type="project" value="TreeGrafter"/>
</dbReference>
<protein>
    <submittedName>
        <fullName evidence="6">Agmatinase</fullName>
        <ecNumber evidence="6">3.5.3.11</ecNumber>
    </submittedName>
</protein>
<sequence>MTRFLASELPDLPPEDCLFHVIPVPYEASVSYGGGTQDGPAAILEASSQLEVWTGEINPGEQGIHTWPAVDCTGEAPAVMDAIASATAKALASRGNAIPVLLGGEHSITFGALRALRDHYGLFGVIQFDAHADLRDTYGGNKHSHACVMRRATDDLGLPLFQFGVRSLSPEEVVYRKARAIPHLDAREFARRGGTAWLKDERGPVLPATFPRRVFLTFDVDALDAGIMPATGTPEPGGLTWWESLALVRRALAGRECIGFDVTETAPIETFTAPTFTAARLTYELMAEVCISRGA</sequence>
<evidence type="ECO:0000256" key="3">
    <source>
        <dbReference type="ARBA" id="ARBA00022801"/>
    </source>
</evidence>
<evidence type="ECO:0000256" key="1">
    <source>
        <dbReference type="ARBA" id="ARBA00009227"/>
    </source>
</evidence>
<comment type="cofactor">
    <cofactor evidence="4">
        <name>Mn(2+)</name>
        <dbReference type="ChEBI" id="CHEBI:29035"/>
    </cofactor>
    <text evidence="4">Binds 2 manganese ions per subunit.</text>
</comment>
<keyword evidence="2 4" id="KW-0479">Metal-binding</keyword>
<feature type="binding site" evidence="4">
    <location>
        <position position="133"/>
    </location>
    <ligand>
        <name>Mn(2+)</name>
        <dbReference type="ChEBI" id="CHEBI:29035"/>
        <label>1</label>
    </ligand>
</feature>
<name>A0A212KBC0_9DELT</name>
<dbReference type="InterPro" id="IPR023696">
    <property type="entry name" value="Ureohydrolase_dom_sf"/>
</dbReference>
<dbReference type="Pfam" id="PF00491">
    <property type="entry name" value="Arginase"/>
    <property type="match status" value="1"/>
</dbReference>
<keyword evidence="4" id="KW-0464">Manganese</keyword>
<dbReference type="PIRSF" id="PIRSF036979">
    <property type="entry name" value="Arginase"/>
    <property type="match status" value="1"/>
</dbReference>
<dbReference type="InterPro" id="IPR006035">
    <property type="entry name" value="Ureohydrolase"/>
</dbReference>
<dbReference type="PANTHER" id="PTHR11358:SF26">
    <property type="entry name" value="GUANIDINO ACID HYDROLASE, MITOCHONDRIAL"/>
    <property type="match status" value="1"/>
</dbReference>
<evidence type="ECO:0000256" key="2">
    <source>
        <dbReference type="ARBA" id="ARBA00022723"/>
    </source>
</evidence>
<keyword evidence="3 5" id="KW-0378">Hydrolase</keyword>
<organism evidence="6">
    <name type="scientific">uncultured delta proteobacterium</name>
    <dbReference type="NCBI Taxonomy" id="34034"/>
    <lineage>
        <taxon>Bacteria</taxon>
        <taxon>Deltaproteobacteria</taxon>
        <taxon>environmental samples</taxon>
    </lineage>
</organism>
<comment type="similarity">
    <text evidence="1">Belongs to the arginase family. Agmatinase subfamily.</text>
</comment>
<feature type="binding site" evidence="4">
    <location>
        <position position="129"/>
    </location>
    <ligand>
        <name>Mn(2+)</name>
        <dbReference type="ChEBI" id="CHEBI:29035"/>
        <label>1</label>
    </ligand>
</feature>
<dbReference type="GO" id="GO:0008783">
    <property type="term" value="F:agmatinase activity"/>
    <property type="evidence" value="ECO:0007669"/>
    <property type="project" value="UniProtKB-EC"/>
</dbReference>
<accession>A0A212KBC0</accession>
<evidence type="ECO:0000313" key="6">
    <source>
        <dbReference type="EMBL" id="SBW08908.1"/>
    </source>
</evidence>
<evidence type="ECO:0000256" key="5">
    <source>
        <dbReference type="RuleBase" id="RU003684"/>
    </source>
</evidence>
<dbReference type="AlphaFoldDB" id="A0A212KBC0"/>
<dbReference type="SUPFAM" id="SSF52768">
    <property type="entry name" value="Arginase/deacetylase"/>
    <property type="match status" value="1"/>
</dbReference>
<dbReference type="CDD" id="cd11593">
    <property type="entry name" value="Agmatinase-like_2"/>
    <property type="match status" value="1"/>
</dbReference>
<gene>
    <name evidence="6" type="primary">speB</name>
    <name evidence="6" type="ORF">KL86DPRO_50019</name>
</gene>
<reference evidence="6" key="1">
    <citation type="submission" date="2016-04" db="EMBL/GenBank/DDBJ databases">
        <authorList>
            <person name="Evans L.H."/>
            <person name="Alamgir A."/>
            <person name="Owens N."/>
            <person name="Weber N.D."/>
            <person name="Virtaneva K."/>
            <person name="Barbian K."/>
            <person name="Babar A."/>
            <person name="Rosenke K."/>
        </authorList>
    </citation>
    <scope>NUCLEOTIDE SEQUENCE</scope>
    <source>
        <strain evidence="6">86</strain>
    </source>
</reference>
<dbReference type="PRINTS" id="PR00116">
    <property type="entry name" value="ARGINASE"/>
</dbReference>
<dbReference type="InterPro" id="IPR005925">
    <property type="entry name" value="Agmatinase-rel"/>
</dbReference>
<proteinExistence type="inferred from homology"/>
<feature type="binding site" evidence="4">
    <location>
        <position position="221"/>
    </location>
    <ligand>
        <name>Mn(2+)</name>
        <dbReference type="ChEBI" id="CHEBI:29035"/>
        <label>1</label>
    </ligand>
</feature>
<dbReference type="InterPro" id="IPR020855">
    <property type="entry name" value="Ureohydrolase_Mn_BS"/>
</dbReference>
<dbReference type="PROSITE" id="PS01053">
    <property type="entry name" value="ARGINASE_1"/>
    <property type="match status" value="1"/>
</dbReference>
<feature type="binding site" evidence="4">
    <location>
        <position position="106"/>
    </location>
    <ligand>
        <name>Mn(2+)</name>
        <dbReference type="ChEBI" id="CHEBI:29035"/>
        <label>1</label>
    </ligand>
</feature>
<dbReference type="EMBL" id="FLUQ01000005">
    <property type="protein sequence ID" value="SBW08908.1"/>
    <property type="molecule type" value="Genomic_DNA"/>
</dbReference>
<dbReference type="GO" id="GO:0046872">
    <property type="term" value="F:metal ion binding"/>
    <property type="evidence" value="ECO:0007669"/>
    <property type="project" value="UniProtKB-KW"/>
</dbReference>